<evidence type="ECO:0008006" key="3">
    <source>
        <dbReference type="Google" id="ProtNLM"/>
    </source>
</evidence>
<dbReference type="RefSeq" id="WP_328277807.1">
    <property type="nucleotide sequence ID" value="NZ_JARTLD010000027.1"/>
</dbReference>
<gene>
    <name evidence="1" type="ORF">P9847_11170</name>
</gene>
<sequence>MKRKNVLAAVTVLAVSSGLLTVSALTVPYFVGSMMANAAPSASEVSTREDKPAMRLASQKTPVLKVEGKAPVSTVREYLQGIMTEAEIQQIYHYVDNSKMEGEPASRTMNERELKRLKILDEQYVYEGVRPQKPLPLKPGMSSFYLDIENDYFVYPARELTDEELLQYVDWYARVNFALGKRIVKPEPDAKDIGKEEALSKAADRIKRLFDADVTRMEASAAYNKFGPEQQGEWFLHFQPYRVGTLNANGEAYLMYDVYIDSISGKVLDTTVVNPSYKRTPITPEMNKKIRQDPSWIEAAKSIVIKKQGEGQAIKKSSFIQDTVYDKRGVVAVALELEDGSSYIAELRYPEKALRCLIYHPAKGGL</sequence>
<protein>
    <recommendedName>
        <fullName evidence="3">PepSY domain-containing protein</fullName>
    </recommendedName>
</protein>
<accession>A0ABU6PSL0</accession>
<proteinExistence type="predicted"/>
<comment type="caution">
    <text evidence="1">The sequence shown here is derived from an EMBL/GenBank/DDBJ whole genome shotgun (WGS) entry which is preliminary data.</text>
</comment>
<keyword evidence="2" id="KW-1185">Reference proteome</keyword>
<evidence type="ECO:0000313" key="2">
    <source>
        <dbReference type="Proteomes" id="UP001343257"/>
    </source>
</evidence>
<evidence type="ECO:0000313" key="1">
    <source>
        <dbReference type="EMBL" id="MED5017864.1"/>
    </source>
</evidence>
<reference evidence="1 2" key="1">
    <citation type="submission" date="2023-03" db="EMBL/GenBank/DDBJ databases">
        <title>Bacillus Genome Sequencing.</title>
        <authorList>
            <person name="Dunlap C."/>
        </authorList>
    </citation>
    <scope>NUCLEOTIDE SEQUENCE [LARGE SCALE GENOMIC DNA]</scope>
    <source>
        <strain evidence="1 2">NRS-52</strain>
    </source>
</reference>
<dbReference type="Proteomes" id="UP001343257">
    <property type="component" value="Unassembled WGS sequence"/>
</dbReference>
<organism evidence="1 2">
    <name type="scientific">Paenibacillus chibensis</name>
    <dbReference type="NCBI Taxonomy" id="59846"/>
    <lineage>
        <taxon>Bacteria</taxon>
        <taxon>Bacillati</taxon>
        <taxon>Bacillota</taxon>
        <taxon>Bacilli</taxon>
        <taxon>Bacillales</taxon>
        <taxon>Paenibacillaceae</taxon>
        <taxon>Paenibacillus</taxon>
    </lineage>
</organism>
<dbReference type="EMBL" id="JARTLD010000027">
    <property type="protein sequence ID" value="MED5017864.1"/>
    <property type="molecule type" value="Genomic_DNA"/>
</dbReference>
<name>A0ABU6PSL0_9BACL</name>